<dbReference type="Gene3D" id="3.60.10.10">
    <property type="entry name" value="Endonuclease/exonuclease/phosphatase"/>
    <property type="match status" value="1"/>
</dbReference>
<dbReference type="eggNOG" id="COG2374">
    <property type="taxonomic scope" value="Bacteria"/>
</dbReference>
<organism evidence="2 3">
    <name type="scientific">Candidatus Scalindua brodae</name>
    <dbReference type="NCBI Taxonomy" id="237368"/>
    <lineage>
        <taxon>Bacteria</taxon>
        <taxon>Pseudomonadati</taxon>
        <taxon>Planctomycetota</taxon>
        <taxon>Candidatus Brocadiia</taxon>
        <taxon>Candidatus Brocadiales</taxon>
        <taxon>Candidatus Scalinduaceae</taxon>
        <taxon>Candidatus Scalindua</taxon>
    </lineage>
</organism>
<protein>
    <submittedName>
        <fullName evidence="2">Endonuclease/Exonuclease/phosphatase family protein</fullName>
    </submittedName>
</protein>
<reference evidence="2 3" key="1">
    <citation type="submission" date="2014-10" db="EMBL/GenBank/DDBJ databases">
        <title>Draft genome of anammox bacterium scalindua brodae, obtained using differential coverage binning of sequence data from two enrichment reactors.</title>
        <authorList>
            <person name="Speth D.R."/>
            <person name="Russ L."/>
            <person name="Kartal B."/>
            <person name="Op den Camp H.J."/>
            <person name="Dutilh B.E."/>
            <person name="Jetten M.S."/>
        </authorList>
    </citation>
    <scope>NUCLEOTIDE SEQUENCE [LARGE SCALE GENOMIC DNA]</scope>
    <source>
        <strain evidence="2">RU1</strain>
    </source>
</reference>
<dbReference type="GO" id="GO:0004527">
    <property type="term" value="F:exonuclease activity"/>
    <property type="evidence" value="ECO:0007669"/>
    <property type="project" value="UniProtKB-KW"/>
</dbReference>
<gene>
    <name evidence="2" type="ORF">SCABRO_00667</name>
</gene>
<evidence type="ECO:0000256" key="1">
    <source>
        <dbReference type="SAM" id="SignalP"/>
    </source>
</evidence>
<dbReference type="GO" id="GO:0004519">
    <property type="term" value="F:endonuclease activity"/>
    <property type="evidence" value="ECO:0007669"/>
    <property type="project" value="UniProtKB-KW"/>
</dbReference>
<keyword evidence="2" id="KW-0540">Nuclease</keyword>
<dbReference type="PATRIC" id="fig|237368.3.peg.724"/>
<dbReference type="EMBL" id="JRYO01000046">
    <property type="protein sequence ID" value="KHE93622.1"/>
    <property type="molecule type" value="Genomic_DNA"/>
</dbReference>
<dbReference type="AlphaFoldDB" id="A0A0B0EKN6"/>
<evidence type="ECO:0000313" key="2">
    <source>
        <dbReference type="EMBL" id="KHE93622.1"/>
    </source>
</evidence>
<sequence length="339" mass="38924">MKQTLRILTTVFILTILSACLPVQQTTTVTANQDLSLTVCSFNIQFLGYSARRDNNALATILKDFDIVVVQELVAPPFKGKFPDNTNFKPDKESAAFFSAMIAFGFEYILSEEDTGTGEASHINSSATEWWVVFYKAEKVKIADDLPTGFLADDRTDHVYYERVPHAFAFRTLNNNLDFVLISVHLKPGRSKDNKKRRKEELAIIAKWVNDKDDKEKDFIILGDMNIVDYIELQDTSPDGFYSLNDECKATNTNVKNPKPYDHVMYRPEFTNEIDKEFDFKVINLIDVMRPFWNSTDSYPGGTKNQIGLSEYDHDRFRAFYSDHHPVVFKLNVLQTDDD</sequence>
<name>A0A0B0EKN6_9BACT</name>
<keyword evidence="1" id="KW-0732">Signal</keyword>
<keyword evidence="2" id="KW-0378">Hydrolase</keyword>
<keyword evidence="2" id="KW-0269">Exonuclease</keyword>
<dbReference type="PANTHER" id="PTHR11371:SF31">
    <property type="entry name" value="EXTRACELLULAR NUCLEASE"/>
    <property type="match status" value="1"/>
</dbReference>
<keyword evidence="2" id="KW-0255">Endonuclease</keyword>
<dbReference type="PANTHER" id="PTHR11371">
    <property type="entry name" value="DEOXYRIBONUCLEASE"/>
    <property type="match status" value="1"/>
</dbReference>
<accession>A0A0B0EKN6</accession>
<dbReference type="InterPro" id="IPR036691">
    <property type="entry name" value="Endo/exonu/phosph_ase_sf"/>
</dbReference>
<feature type="chain" id="PRO_5002074505" evidence="1">
    <location>
        <begin position="26"/>
        <end position="339"/>
    </location>
</feature>
<dbReference type="Proteomes" id="UP000030652">
    <property type="component" value="Unassembled WGS sequence"/>
</dbReference>
<evidence type="ECO:0000313" key="3">
    <source>
        <dbReference type="Proteomes" id="UP000030652"/>
    </source>
</evidence>
<dbReference type="SUPFAM" id="SSF56219">
    <property type="entry name" value="DNase I-like"/>
    <property type="match status" value="1"/>
</dbReference>
<feature type="signal peptide" evidence="1">
    <location>
        <begin position="1"/>
        <end position="25"/>
    </location>
</feature>
<proteinExistence type="predicted"/>
<comment type="caution">
    <text evidence="2">The sequence shown here is derived from an EMBL/GenBank/DDBJ whole genome shotgun (WGS) entry which is preliminary data.</text>
</comment>
<dbReference type="PROSITE" id="PS51257">
    <property type="entry name" value="PROKAR_LIPOPROTEIN"/>
    <property type="match status" value="1"/>
</dbReference>